<organism evidence="2">
    <name type="scientific">Borrelia lonestari</name>
    <dbReference type="NCBI Taxonomy" id="38876"/>
    <lineage>
        <taxon>Bacteria</taxon>
        <taxon>Pseudomonadati</taxon>
        <taxon>Spirochaetota</taxon>
        <taxon>Spirochaetia</taxon>
        <taxon>Spirochaetales</taxon>
        <taxon>Borreliaceae</taxon>
        <taxon>Borrelia</taxon>
    </lineage>
</organism>
<sequence length="107" mass="12459">MFAIVLFFFNVLHSHRGIASYNVDSNSKLYFTLPFTIVIIIVPFSILLYFILTKEACSCRHYQSFSVCMFRESSNICVLLVIGLVTQSVSSWMSFESFFSLIFEKYY</sequence>
<reference evidence="2" key="1">
    <citation type="submission" date="2007-03" db="EMBL/GenBank/DDBJ databases">
        <title>Genetic Characterization of Borrelia lonestari strain LS-1.</title>
        <authorList>
            <person name="Williamson P.C."/>
            <person name="Billingsley P.M."/>
            <person name="Little S.E."/>
        </authorList>
    </citation>
    <scope>NUCLEOTIDE SEQUENCE</scope>
    <source>
        <strain evidence="2">LS-1</strain>
    </source>
</reference>
<dbReference type="EMBL" id="EF507530">
    <property type="protein sequence ID" value="ABP88197.1"/>
    <property type="molecule type" value="Genomic_DNA"/>
</dbReference>
<accession>A4ZZ35</accession>
<proteinExistence type="predicted"/>
<feature type="transmembrane region" description="Helical" evidence="1">
    <location>
        <begin position="73"/>
        <end position="95"/>
    </location>
</feature>
<dbReference type="AlphaFoldDB" id="A4ZZ35"/>
<keyword evidence="1" id="KW-0812">Transmembrane</keyword>
<protein>
    <submittedName>
        <fullName evidence="2">Uncharacterized protein</fullName>
    </submittedName>
</protein>
<evidence type="ECO:0000256" key="1">
    <source>
        <dbReference type="SAM" id="Phobius"/>
    </source>
</evidence>
<evidence type="ECO:0000313" key="2">
    <source>
        <dbReference type="EMBL" id="ABP88197.1"/>
    </source>
</evidence>
<keyword evidence="1" id="KW-0472">Membrane</keyword>
<feature type="transmembrane region" description="Helical" evidence="1">
    <location>
        <begin position="30"/>
        <end position="52"/>
    </location>
</feature>
<keyword evidence="1" id="KW-1133">Transmembrane helix</keyword>
<name>A4ZZ35_9SPIR</name>